<dbReference type="GeneID" id="93350112"/>
<proteinExistence type="predicted"/>
<name>A0A378XVJ1_PAEPO</name>
<sequence>MQSFRLTTDGDLEFDSSGNLVMIEGDEELAQCCRVAIGTNAGEWFLNPDIGLAFRLFLGKLASEEEMRNELTRALLQEERIESVDDVTFIVDRAARLLTVTFKATGTNGEIIQQEGVSINAG</sequence>
<dbReference type="EMBL" id="UGSC01000001">
    <property type="protein sequence ID" value="SUA67525.1"/>
    <property type="molecule type" value="Genomic_DNA"/>
</dbReference>
<dbReference type="RefSeq" id="WP_019686510.1">
    <property type="nucleotide sequence ID" value="NZ_CP036496.1"/>
</dbReference>
<evidence type="ECO:0000313" key="1">
    <source>
        <dbReference type="EMBL" id="SUA67525.1"/>
    </source>
</evidence>
<gene>
    <name evidence="1" type="ORF">NCTC10343_01317</name>
</gene>
<dbReference type="AlphaFoldDB" id="A0A378XVJ1"/>
<dbReference type="InterPro" id="IPR020288">
    <property type="entry name" value="Sheath_initiator"/>
</dbReference>
<dbReference type="Proteomes" id="UP000254400">
    <property type="component" value="Unassembled WGS sequence"/>
</dbReference>
<dbReference type="Pfam" id="PF10934">
    <property type="entry name" value="Sheath_initiator"/>
    <property type="match status" value="1"/>
</dbReference>
<reference evidence="1 2" key="1">
    <citation type="submission" date="2018-06" db="EMBL/GenBank/DDBJ databases">
        <authorList>
            <consortium name="Pathogen Informatics"/>
            <person name="Doyle S."/>
        </authorList>
    </citation>
    <scope>NUCLEOTIDE SEQUENCE [LARGE SCALE GENOMIC DNA]</scope>
    <source>
        <strain evidence="1 2">NCTC10343</strain>
    </source>
</reference>
<dbReference type="Gene3D" id="3.10.450.40">
    <property type="match status" value="1"/>
</dbReference>
<protein>
    <submittedName>
        <fullName evidence="1">Protein of uncharacterized function (DUF2634)</fullName>
    </submittedName>
</protein>
<dbReference type="SUPFAM" id="SSF160719">
    <property type="entry name" value="gpW/gp25-like"/>
    <property type="match status" value="1"/>
</dbReference>
<organism evidence="1 2">
    <name type="scientific">Paenibacillus polymyxa</name>
    <name type="common">Bacillus polymyxa</name>
    <dbReference type="NCBI Taxonomy" id="1406"/>
    <lineage>
        <taxon>Bacteria</taxon>
        <taxon>Bacillati</taxon>
        <taxon>Bacillota</taxon>
        <taxon>Bacilli</taxon>
        <taxon>Bacillales</taxon>
        <taxon>Paenibacillaceae</taxon>
        <taxon>Paenibacillus</taxon>
    </lineage>
</organism>
<evidence type="ECO:0000313" key="2">
    <source>
        <dbReference type="Proteomes" id="UP000254400"/>
    </source>
</evidence>
<accession>A0A378XVJ1</accession>